<dbReference type="Proteomes" id="UP000887013">
    <property type="component" value="Unassembled WGS sequence"/>
</dbReference>
<sequence length="111" mass="13287">MYLHLFFFFFRPGNPYEEFHFSPKESEQGGGVFDFEISVRWAFIQRWKNSRNLENGIRNRRKVESLLVYSAALIGKTTQLCHRFYEIPQSRVEYFTESSSFRTFIECFSAS</sequence>
<reference evidence="1" key="1">
    <citation type="submission" date="2020-08" db="EMBL/GenBank/DDBJ databases">
        <title>Multicomponent nature underlies the extraordinary mechanical properties of spider dragline silk.</title>
        <authorList>
            <person name="Kono N."/>
            <person name="Nakamura H."/>
            <person name="Mori M."/>
            <person name="Yoshida Y."/>
            <person name="Ohtoshi R."/>
            <person name="Malay A.D."/>
            <person name="Moran D.A.P."/>
            <person name="Tomita M."/>
            <person name="Numata K."/>
            <person name="Arakawa K."/>
        </authorList>
    </citation>
    <scope>NUCLEOTIDE SEQUENCE</scope>
</reference>
<evidence type="ECO:0000313" key="2">
    <source>
        <dbReference type="Proteomes" id="UP000887013"/>
    </source>
</evidence>
<dbReference type="EMBL" id="BMAW01131363">
    <property type="protein sequence ID" value="GFU39121.1"/>
    <property type="molecule type" value="Genomic_DNA"/>
</dbReference>
<name>A0A8X6QTY4_NEPPI</name>
<evidence type="ECO:0000313" key="1">
    <source>
        <dbReference type="EMBL" id="GFU39121.1"/>
    </source>
</evidence>
<dbReference type="OrthoDB" id="6440136at2759"/>
<protein>
    <submittedName>
        <fullName evidence="1">Uncharacterized protein</fullName>
    </submittedName>
</protein>
<dbReference type="AlphaFoldDB" id="A0A8X6QTY4"/>
<gene>
    <name evidence="1" type="ORF">NPIL_612721</name>
</gene>
<comment type="caution">
    <text evidence="1">The sequence shown here is derived from an EMBL/GenBank/DDBJ whole genome shotgun (WGS) entry which is preliminary data.</text>
</comment>
<keyword evidence="2" id="KW-1185">Reference proteome</keyword>
<accession>A0A8X6QTY4</accession>
<organism evidence="1 2">
    <name type="scientific">Nephila pilipes</name>
    <name type="common">Giant wood spider</name>
    <name type="synonym">Nephila maculata</name>
    <dbReference type="NCBI Taxonomy" id="299642"/>
    <lineage>
        <taxon>Eukaryota</taxon>
        <taxon>Metazoa</taxon>
        <taxon>Ecdysozoa</taxon>
        <taxon>Arthropoda</taxon>
        <taxon>Chelicerata</taxon>
        <taxon>Arachnida</taxon>
        <taxon>Araneae</taxon>
        <taxon>Araneomorphae</taxon>
        <taxon>Entelegynae</taxon>
        <taxon>Araneoidea</taxon>
        <taxon>Nephilidae</taxon>
        <taxon>Nephila</taxon>
    </lineage>
</organism>
<proteinExistence type="predicted"/>